<dbReference type="CDD" id="cd00086">
    <property type="entry name" value="homeodomain"/>
    <property type="match status" value="1"/>
</dbReference>
<evidence type="ECO:0000256" key="5">
    <source>
        <dbReference type="ARBA" id="ARBA00023125"/>
    </source>
</evidence>
<evidence type="ECO:0000313" key="15">
    <source>
        <dbReference type="Proteomes" id="UP000239757"/>
    </source>
</evidence>
<name>A0A2P5VPM1_GOSBA</name>
<evidence type="ECO:0000256" key="7">
    <source>
        <dbReference type="ARBA" id="ARBA00023163"/>
    </source>
</evidence>
<accession>A0A2P5VPM1</accession>
<evidence type="ECO:0000256" key="10">
    <source>
        <dbReference type="RuleBase" id="RU000682"/>
    </source>
</evidence>
<dbReference type="PROSITE" id="PS00027">
    <property type="entry name" value="HOMEOBOX_1"/>
    <property type="match status" value="1"/>
</dbReference>
<dbReference type="GO" id="GO:0008289">
    <property type="term" value="F:lipid binding"/>
    <property type="evidence" value="ECO:0007669"/>
    <property type="project" value="InterPro"/>
</dbReference>
<evidence type="ECO:0000259" key="13">
    <source>
        <dbReference type="PROSITE" id="PS50848"/>
    </source>
</evidence>
<dbReference type="GO" id="GO:0016787">
    <property type="term" value="F:hydrolase activity"/>
    <property type="evidence" value="ECO:0007669"/>
    <property type="project" value="InterPro"/>
</dbReference>
<gene>
    <name evidence="14" type="ORF">GOBAR_AA39933</name>
</gene>
<dbReference type="PROSITE" id="PS50848">
    <property type="entry name" value="START"/>
    <property type="match status" value="1"/>
</dbReference>
<evidence type="ECO:0000256" key="2">
    <source>
        <dbReference type="ARBA" id="ARBA00006789"/>
    </source>
</evidence>
<feature type="domain" description="START" evidence="13">
    <location>
        <begin position="215"/>
        <end position="307"/>
    </location>
</feature>
<dbReference type="PANTHER" id="PTHR36492">
    <property type="match status" value="1"/>
</dbReference>
<evidence type="ECO:0000256" key="9">
    <source>
        <dbReference type="PROSITE-ProRule" id="PRU00108"/>
    </source>
</evidence>
<evidence type="ECO:0008006" key="16">
    <source>
        <dbReference type="Google" id="ProtNLM"/>
    </source>
</evidence>
<dbReference type="EMBL" id="KZ671664">
    <property type="protein sequence ID" value="PPR80783.1"/>
    <property type="molecule type" value="Genomic_DNA"/>
</dbReference>
<dbReference type="InterPro" id="IPR052963">
    <property type="entry name" value="Pantetheine_PDE"/>
</dbReference>
<dbReference type="InterPro" id="IPR029052">
    <property type="entry name" value="Metallo-depent_PP-like"/>
</dbReference>
<dbReference type="AlphaFoldDB" id="A0A2P5VPM1"/>
<dbReference type="OrthoDB" id="550558at2759"/>
<evidence type="ECO:0000256" key="1">
    <source>
        <dbReference type="ARBA" id="ARBA00004123"/>
    </source>
</evidence>
<evidence type="ECO:0000259" key="12">
    <source>
        <dbReference type="PROSITE" id="PS50071"/>
    </source>
</evidence>
<evidence type="ECO:0000313" key="14">
    <source>
        <dbReference type="EMBL" id="PPR80783.1"/>
    </source>
</evidence>
<dbReference type="GO" id="GO:0000981">
    <property type="term" value="F:DNA-binding transcription factor activity, RNA polymerase II-specific"/>
    <property type="evidence" value="ECO:0007669"/>
    <property type="project" value="InterPro"/>
</dbReference>
<feature type="DNA-binding region" description="Homeobox" evidence="9">
    <location>
        <begin position="25"/>
        <end position="84"/>
    </location>
</feature>
<dbReference type="Pfam" id="PF00149">
    <property type="entry name" value="Metallophos"/>
    <property type="match status" value="1"/>
</dbReference>
<keyword evidence="7" id="KW-0804">Transcription</keyword>
<comment type="subcellular location">
    <subcellularLocation>
        <location evidence="1 9 10">Nucleus</location>
    </subcellularLocation>
</comment>
<evidence type="ECO:0000256" key="11">
    <source>
        <dbReference type="SAM" id="MobiDB-lite"/>
    </source>
</evidence>
<dbReference type="Gene3D" id="1.10.10.60">
    <property type="entry name" value="Homeodomain-like"/>
    <property type="match status" value="1"/>
</dbReference>
<evidence type="ECO:0000256" key="8">
    <source>
        <dbReference type="ARBA" id="ARBA00023242"/>
    </source>
</evidence>
<dbReference type="Proteomes" id="UP000239757">
    <property type="component" value="Unassembled WGS sequence"/>
</dbReference>
<keyword evidence="5 9" id="KW-0238">DNA-binding</keyword>
<feature type="compositionally biased region" description="Gly residues" evidence="11">
    <location>
        <begin position="1"/>
        <end position="14"/>
    </location>
</feature>
<dbReference type="Pfam" id="PF00046">
    <property type="entry name" value="Homeodomain"/>
    <property type="match status" value="1"/>
</dbReference>
<dbReference type="SMART" id="SM00389">
    <property type="entry name" value="HOX"/>
    <property type="match status" value="1"/>
</dbReference>
<dbReference type="InterPro" id="IPR004843">
    <property type="entry name" value="Calcineurin-like_PHP"/>
</dbReference>
<dbReference type="InterPro" id="IPR017970">
    <property type="entry name" value="Homeobox_CS"/>
</dbReference>
<feature type="domain" description="Homeobox" evidence="12">
    <location>
        <begin position="23"/>
        <end position="83"/>
    </location>
</feature>
<dbReference type="SUPFAM" id="SSF56300">
    <property type="entry name" value="Metallo-dependent phosphatases"/>
    <property type="match status" value="1"/>
</dbReference>
<comment type="similarity">
    <text evidence="2">Belongs to the HD-ZIP homeobox family. Class IV subfamily.</text>
</comment>
<dbReference type="PROSITE" id="PS50071">
    <property type="entry name" value="HOMEOBOX_2"/>
    <property type="match status" value="1"/>
</dbReference>
<feature type="region of interest" description="Disordered" evidence="11">
    <location>
        <begin position="1"/>
        <end position="31"/>
    </location>
</feature>
<dbReference type="GO" id="GO:0003677">
    <property type="term" value="F:DNA binding"/>
    <property type="evidence" value="ECO:0007669"/>
    <property type="project" value="UniProtKB-UniRule"/>
</dbReference>
<keyword evidence="6 9" id="KW-0371">Homeobox</keyword>
<dbReference type="InterPro" id="IPR001356">
    <property type="entry name" value="HD"/>
</dbReference>
<dbReference type="SUPFAM" id="SSF46689">
    <property type="entry name" value="Homeodomain-like"/>
    <property type="match status" value="1"/>
</dbReference>
<dbReference type="GO" id="GO:0005634">
    <property type="term" value="C:nucleus"/>
    <property type="evidence" value="ECO:0007669"/>
    <property type="project" value="UniProtKB-SubCell"/>
</dbReference>
<keyword evidence="3" id="KW-0805">Transcription regulation</keyword>
<dbReference type="InterPro" id="IPR009057">
    <property type="entry name" value="Homeodomain-like_sf"/>
</dbReference>
<keyword evidence="4" id="KW-0175">Coiled coil</keyword>
<sequence>MDCGSGGVGASGSGGDHDSSDLSRRKKPYHRHTALQIQRLESMFKECPHPDEKQRLHLSRELGLAPRQIKFWFQNRRTQMKAQHERADNSALRAENDKIRCENIAIREALKNVICPSCGGPPVTEDSYFDDQKMRMENAQLKEELDRVSSIAAKYIGRPISQLPPVQPVHISSLDIRMASFDGYGVGAGPSLDLDLLPGSSSSMPNLPFQPVVISDMDKSLMSDIAANAMEELLRLLQTNEPLWIKSTNDGKDVLNLESYERIFPKPNNTHFKSPNIRVEASRDSGVVIMNGLALVDMFMDSVSSNWVIVKSKQFGLSHTVSLHLRLMISCLSLYSYSFCEKIALKKYRRCVKRGCIKRPQVVSGAKKDGFGLRVFVLSDLHTDYPENMAWVRSLSTKRHEKDVLLVAGDVAEMYDNFILTMSLLKERFEYVFFVPGNHDLWCRWETEDFDSLEKLNKLLDACKQLGVETNPAVIDGLGIIPLFSWYHESFDREDDIVGVRIPSLDMACKDFHACKWPGNLSNRDTSLALYFDLMNEKNQNTVKQIQSTCSQIITFSHFVPRQELCPEKRMLFYPKLPKIIGSDWLEDRIRSIHGVESSSFACHVFGHTHFCWDAVVDGIRYVQAPLAYPRERKRRMNGGETWLPFCIYLDGEFGAKVMPCYWSDYYAINPRTPSNTELAPWVARFYNLI</sequence>
<dbReference type="PANTHER" id="PTHR36492:SF2">
    <property type="entry name" value="[ACYL-CARRIER-PROTEIN] PHOSPHODIESTERASE PPTH"/>
    <property type="match status" value="1"/>
</dbReference>
<protein>
    <recommendedName>
        <fullName evidence="16">Homeobox domain-containing protein</fullName>
    </recommendedName>
</protein>
<keyword evidence="8 9" id="KW-0539">Nucleus</keyword>
<evidence type="ECO:0000256" key="6">
    <source>
        <dbReference type="ARBA" id="ARBA00023155"/>
    </source>
</evidence>
<proteinExistence type="inferred from homology"/>
<reference evidence="14 15" key="1">
    <citation type="submission" date="2015-01" db="EMBL/GenBank/DDBJ databases">
        <title>Genome of allotetraploid Gossypium barbadense reveals genomic plasticity and fiber elongation in cotton evolution.</title>
        <authorList>
            <person name="Chen X."/>
            <person name="Liu X."/>
            <person name="Zhao B."/>
            <person name="Zheng H."/>
            <person name="Hu Y."/>
            <person name="Lu G."/>
            <person name="Yang C."/>
            <person name="Chen J."/>
            <person name="Shan C."/>
            <person name="Zhang L."/>
            <person name="Zhou Y."/>
            <person name="Wang L."/>
            <person name="Guo W."/>
            <person name="Bai Y."/>
            <person name="Ruan J."/>
            <person name="Shangguan X."/>
            <person name="Mao Y."/>
            <person name="Jiang J."/>
            <person name="Zhu Y."/>
            <person name="Lei J."/>
            <person name="Kang H."/>
            <person name="Chen S."/>
            <person name="He X."/>
            <person name="Wang R."/>
            <person name="Wang Y."/>
            <person name="Chen J."/>
            <person name="Wang L."/>
            <person name="Yu S."/>
            <person name="Wang B."/>
            <person name="Wei J."/>
            <person name="Song S."/>
            <person name="Lu X."/>
            <person name="Gao Z."/>
            <person name="Gu W."/>
            <person name="Deng X."/>
            <person name="Ma D."/>
            <person name="Wang S."/>
            <person name="Liang W."/>
            <person name="Fang L."/>
            <person name="Cai C."/>
            <person name="Zhu X."/>
            <person name="Zhou B."/>
            <person name="Zhang Y."/>
            <person name="Chen Z."/>
            <person name="Xu S."/>
            <person name="Zhu R."/>
            <person name="Wang S."/>
            <person name="Zhang T."/>
            <person name="Zhao G."/>
        </authorList>
    </citation>
    <scope>NUCLEOTIDE SEQUENCE [LARGE SCALE GENOMIC DNA]</scope>
    <source>
        <strain evidence="15">cv. Xinhai21</strain>
        <tissue evidence="14">Leaf</tissue>
    </source>
</reference>
<evidence type="ECO:0000256" key="4">
    <source>
        <dbReference type="ARBA" id="ARBA00023054"/>
    </source>
</evidence>
<dbReference type="FunFam" id="1.10.10.60:FF:000229">
    <property type="entry name" value="Homeobox-leucine zipper protein HDG1"/>
    <property type="match status" value="1"/>
</dbReference>
<dbReference type="InterPro" id="IPR002913">
    <property type="entry name" value="START_lipid-bd_dom"/>
</dbReference>
<organism evidence="14 15">
    <name type="scientific">Gossypium barbadense</name>
    <name type="common">Sea Island cotton</name>
    <name type="synonym">Hibiscus barbadensis</name>
    <dbReference type="NCBI Taxonomy" id="3634"/>
    <lineage>
        <taxon>Eukaryota</taxon>
        <taxon>Viridiplantae</taxon>
        <taxon>Streptophyta</taxon>
        <taxon>Embryophyta</taxon>
        <taxon>Tracheophyta</taxon>
        <taxon>Spermatophyta</taxon>
        <taxon>Magnoliopsida</taxon>
        <taxon>eudicotyledons</taxon>
        <taxon>Gunneridae</taxon>
        <taxon>Pentapetalae</taxon>
        <taxon>rosids</taxon>
        <taxon>malvids</taxon>
        <taxon>Malvales</taxon>
        <taxon>Malvaceae</taxon>
        <taxon>Malvoideae</taxon>
        <taxon>Gossypium</taxon>
    </lineage>
</organism>
<dbReference type="Gene3D" id="3.60.21.10">
    <property type="match status" value="1"/>
</dbReference>
<evidence type="ECO:0000256" key="3">
    <source>
        <dbReference type="ARBA" id="ARBA00023015"/>
    </source>
</evidence>